<dbReference type="Gene3D" id="2.40.50.140">
    <property type="entry name" value="Nucleic acid-binding proteins"/>
    <property type="match status" value="1"/>
</dbReference>
<dbReference type="InterPro" id="IPR017907">
    <property type="entry name" value="Znf_RING_CS"/>
</dbReference>
<evidence type="ECO:0000259" key="15">
    <source>
        <dbReference type="PROSITE" id="PS50119"/>
    </source>
</evidence>
<dbReference type="PANTHER" id="PTHR11652">
    <property type="entry name" value="30S RIBOSOMAL PROTEIN S12 FAMILY MEMBER"/>
    <property type="match status" value="1"/>
</dbReference>
<dbReference type="InterPro" id="IPR001841">
    <property type="entry name" value="Znf_RING"/>
</dbReference>
<dbReference type="Gene3D" id="2.40.100.10">
    <property type="entry name" value="Cyclophilin-like"/>
    <property type="match status" value="1"/>
</dbReference>
<keyword evidence="6" id="KW-0862">Zinc</keyword>
<keyword evidence="7 16" id="KW-0689">Ribosomal protein</keyword>
<dbReference type="PROSITE" id="PS50119">
    <property type="entry name" value="ZF_BBOX"/>
    <property type="match status" value="1"/>
</dbReference>
<feature type="domain" description="B box-type" evidence="15">
    <location>
        <begin position="230"/>
        <end position="272"/>
    </location>
</feature>
<reference evidence="16" key="1">
    <citation type="journal article" date="2021" name="Sci. Adv.">
        <title>The American lobster genome reveals insights on longevity, neural, and immune adaptations.</title>
        <authorList>
            <person name="Polinski J.M."/>
            <person name="Zimin A.V."/>
            <person name="Clark K.F."/>
            <person name="Kohn A.B."/>
            <person name="Sadowski N."/>
            <person name="Timp W."/>
            <person name="Ptitsyn A."/>
            <person name="Khanna P."/>
            <person name="Romanova D.Y."/>
            <person name="Williams P."/>
            <person name="Greenwood S.J."/>
            <person name="Moroz L.L."/>
            <person name="Walt D.R."/>
            <person name="Bodnar A.G."/>
        </authorList>
    </citation>
    <scope>NUCLEOTIDE SEQUENCE</scope>
    <source>
        <strain evidence="16">GMGI-L3</strain>
    </source>
</reference>
<keyword evidence="12" id="KW-0175">Coiled coil</keyword>
<comment type="caution">
    <text evidence="16">The sequence shown here is derived from an EMBL/GenBank/DDBJ whole genome shotgun (WGS) entry which is preliminary data.</text>
</comment>
<dbReference type="InterPro" id="IPR012340">
    <property type="entry name" value="NA-bd_OB-fold"/>
</dbReference>
<evidence type="ECO:0000256" key="10">
    <source>
        <dbReference type="ARBA" id="ARBA00035463"/>
    </source>
</evidence>
<evidence type="ECO:0000256" key="7">
    <source>
        <dbReference type="ARBA" id="ARBA00022980"/>
    </source>
</evidence>
<dbReference type="GO" id="GO:0006412">
    <property type="term" value="P:translation"/>
    <property type="evidence" value="ECO:0007669"/>
    <property type="project" value="InterPro"/>
</dbReference>
<evidence type="ECO:0000313" key="16">
    <source>
        <dbReference type="EMBL" id="KAG7168929.1"/>
    </source>
</evidence>
<dbReference type="SMART" id="SM00336">
    <property type="entry name" value="BBOX"/>
    <property type="match status" value="1"/>
</dbReference>
<evidence type="ECO:0000256" key="11">
    <source>
        <dbReference type="PROSITE-ProRule" id="PRU00024"/>
    </source>
</evidence>
<feature type="coiled-coil region" evidence="12">
    <location>
        <begin position="273"/>
        <end position="335"/>
    </location>
</feature>
<dbReference type="FunFam" id="2.40.50.140:FF:000007">
    <property type="entry name" value="40S ribosomal protein S23"/>
    <property type="match status" value="1"/>
</dbReference>
<keyword evidence="4" id="KW-0479">Metal-binding</keyword>
<evidence type="ECO:0000256" key="12">
    <source>
        <dbReference type="SAM" id="Coils"/>
    </source>
</evidence>
<dbReference type="PROSITE" id="PS00055">
    <property type="entry name" value="RIBOSOMAL_S12"/>
    <property type="match status" value="1"/>
</dbReference>
<comment type="similarity">
    <text evidence="2">Belongs to the universal ribosomal protein uS12 family.</text>
</comment>
<evidence type="ECO:0000256" key="4">
    <source>
        <dbReference type="ARBA" id="ARBA00022723"/>
    </source>
</evidence>
<dbReference type="Pfam" id="PF14634">
    <property type="entry name" value="zf-RING_5"/>
    <property type="match status" value="1"/>
</dbReference>
<comment type="subcellular location">
    <subcellularLocation>
        <location evidence="1">Cytoplasm</location>
        <location evidence="1">Cytosol</location>
    </subcellularLocation>
</comment>
<keyword evidence="5 11" id="KW-0863">Zinc-finger</keyword>
<dbReference type="Pfam" id="PF00164">
    <property type="entry name" value="Ribosom_S12_S23"/>
    <property type="match status" value="1"/>
</dbReference>
<feature type="region of interest" description="Disordered" evidence="13">
    <location>
        <begin position="1"/>
        <end position="23"/>
    </location>
</feature>
<protein>
    <recommendedName>
        <fullName evidence="9">Small ribosomal subunit protein uS12</fullName>
    </recommendedName>
    <alternativeName>
        <fullName evidence="10">40S ribosomal protein S23</fullName>
    </alternativeName>
</protein>
<gene>
    <name evidence="16" type="primary">RpS23-L</name>
    <name evidence="16" type="ORF">Hamer_G011606</name>
</gene>
<dbReference type="AlphaFoldDB" id="A0A8J5K7K6"/>
<dbReference type="InterPro" id="IPR000315">
    <property type="entry name" value="Znf_B-box"/>
</dbReference>
<keyword evidence="8" id="KW-0687">Ribonucleoprotein</keyword>
<dbReference type="SUPFAM" id="SSF50891">
    <property type="entry name" value="Cyclophilin-like"/>
    <property type="match status" value="1"/>
</dbReference>
<comment type="subunit">
    <text evidence="3">Component of the 40S small ribosomal subunit.</text>
</comment>
<dbReference type="CDD" id="cd03367">
    <property type="entry name" value="Ribosomal_S23"/>
    <property type="match status" value="1"/>
</dbReference>
<dbReference type="SUPFAM" id="SSF50249">
    <property type="entry name" value="Nucleic acid-binding proteins"/>
    <property type="match status" value="1"/>
</dbReference>
<organism evidence="16 17">
    <name type="scientific">Homarus americanus</name>
    <name type="common">American lobster</name>
    <dbReference type="NCBI Taxonomy" id="6706"/>
    <lineage>
        <taxon>Eukaryota</taxon>
        <taxon>Metazoa</taxon>
        <taxon>Ecdysozoa</taxon>
        <taxon>Arthropoda</taxon>
        <taxon>Crustacea</taxon>
        <taxon>Multicrustacea</taxon>
        <taxon>Malacostraca</taxon>
        <taxon>Eumalacostraca</taxon>
        <taxon>Eucarida</taxon>
        <taxon>Decapoda</taxon>
        <taxon>Pleocyemata</taxon>
        <taxon>Astacidea</taxon>
        <taxon>Nephropoidea</taxon>
        <taxon>Nephropidae</taxon>
        <taxon>Homarus</taxon>
    </lineage>
</organism>
<dbReference type="Proteomes" id="UP000747542">
    <property type="component" value="Unassembled WGS sequence"/>
</dbReference>
<dbReference type="Pfam" id="PF00643">
    <property type="entry name" value="zf-B_box"/>
    <property type="match status" value="1"/>
</dbReference>
<dbReference type="GO" id="GO:0003735">
    <property type="term" value="F:structural constituent of ribosome"/>
    <property type="evidence" value="ECO:0007669"/>
    <property type="project" value="InterPro"/>
</dbReference>
<name>A0A8J5K7K6_HOMAM</name>
<evidence type="ECO:0000313" key="17">
    <source>
        <dbReference type="Proteomes" id="UP000747542"/>
    </source>
</evidence>
<feature type="domain" description="RING-type" evidence="14">
    <location>
        <begin position="141"/>
        <end position="184"/>
    </location>
</feature>
<dbReference type="InterPro" id="IPR029000">
    <property type="entry name" value="Cyclophilin-like_dom_sf"/>
</dbReference>
<dbReference type="GO" id="GO:0008270">
    <property type="term" value="F:zinc ion binding"/>
    <property type="evidence" value="ECO:0007669"/>
    <property type="project" value="UniProtKB-KW"/>
</dbReference>
<evidence type="ECO:0000256" key="8">
    <source>
        <dbReference type="ARBA" id="ARBA00023274"/>
    </source>
</evidence>
<sequence length="635" mass="70648">MGKPRGLRTARKHVNHRRDQRWHDKDYKKAHLGTRWKANPFGGASHAKGIVLEKIGIEAKQPNSAIRKCVRVQLIKNGKKISAFVPRDGCLNYIEENDEVLVAGFGRKGHAVGDIPGIRFKVVKVANVSLLALRSMDVLECQVCFEKYNSVNRKPHSVTCGHSFCSVCLTDMMKNGLSSCPHCRKALNTSTLDTIPVNYSILSLVEAVERTSIDLSSLGVSEAPVRPPKEAAGVCDDHGNYLVFFCTTCDKWICRDCTVIEHEKTAHKVISIKAMLHEKKKENTTNLESMENQSKQQIGDLVDYLKELQTERSMLEKMKEQIKKAIELSLEEQDRVKQTLTEGEQLQCQLSAAKVYLSDATTLDEVNNAVTGTGSFKQCYEQWTCDSTSRLMSHNNRNNFLKWVMMMVSGSDVKEGVHGGRAIYLVQEVEGNTLAAPLTLHHGRLHLHALISKQPPEDAVILPYSRVRNLVDASSALTFLQLAWGSNTGNHVYIRMSGNTKRGQNFLLLCTGERGPSYSGSHLTLAHWLGRCGEYVEGGDYENDNGTGGAPLLDDLEYDGELKQPITCGVVSARSRSIKSASMFKIYTKDSPGYFDKGVFGSVEIGMNVMREVVMQKKITTVEVWDCGVVIPFES</sequence>
<evidence type="ECO:0000256" key="3">
    <source>
        <dbReference type="ARBA" id="ARBA00011542"/>
    </source>
</evidence>
<dbReference type="Gene3D" id="3.30.40.10">
    <property type="entry name" value="Zinc/RING finger domain, C3HC4 (zinc finger)"/>
    <property type="match status" value="1"/>
</dbReference>
<dbReference type="InterPro" id="IPR005680">
    <property type="entry name" value="Ribosomal_uS12_euk/arc"/>
</dbReference>
<dbReference type="EMBL" id="JAHLQT010018664">
    <property type="protein sequence ID" value="KAG7168929.1"/>
    <property type="molecule type" value="Genomic_DNA"/>
</dbReference>
<evidence type="ECO:0000256" key="13">
    <source>
        <dbReference type="SAM" id="MobiDB-lite"/>
    </source>
</evidence>
<dbReference type="InterPro" id="IPR006032">
    <property type="entry name" value="Ribosomal_uS12"/>
</dbReference>
<dbReference type="NCBIfam" id="TIGR00982">
    <property type="entry name" value="uS12_E_A"/>
    <property type="match status" value="1"/>
</dbReference>
<dbReference type="Gene3D" id="3.30.160.60">
    <property type="entry name" value="Classic Zinc Finger"/>
    <property type="match status" value="1"/>
</dbReference>
<dbReference type="SUPFAM" id="SSF57845">
    <property type="entry name" value="B-box zinc-binding domain"/>
    <property type="match status" value="1"/>
</dbReference>
<dbReference type="InterPro" id="IPR013087">
    <property type="entry name" value="Znf_C2H2_type"/>
</dbReference>
<dbReference type="GO" id="GO:0005829">
    <property type="term" value="C:cytosol"/>
    <property type="evidence" value="ECO:0007669"/>
    <property type="project" value="UniProtKB-SubCell"/>
</dbReference>
<evidence type="ECO:0000256" key="2">
    <source>
        <dbReference type="ARBA" id="ARBA00005657"/>
    </source>
</evidence>
<proteinExistence type="inferred from homology"/>
<dbReference type="PROSITE" id="PS00028">
    <property type="entry name" value="ZINC_FINGER_C2H2_1"/>
    <property type="match status" value="1"/>
</dbReference>
<evidence type="ECO:0000256" key="9">
    <source>
        <dbReference type="ARBA" id="ARBA00035161"/>
    </source>
</evidence>
<evidence type="ECO:0000259" key="14">
    <source>
        <dbReference type="PROSITE" id="PS50089"/>
    </source>
</evidence>
<evidence type="ECO:0000256" key="6">
    <source>
        <dbReference type="ARBA" id="ARBA00022833"/>
    </source>
</evidence>
<dbReference type="SMART" id="SM00184">
    <property type="entry name" value="RING"/>
    <property type="match status" value="1"/>
</dbReference>
<dbReference type="PROSITE" id="PS50089">
    <property type="entry name" value="ZF_RING_2"/>
    <property type="match status" value="1"/>
</dbReference>
<accession>A0A8J5K7K6</accession>
<evidence type="ECO:0000256" key="5">
    <source>
        <dbReference type="ARBA" id="ARBA00022771"/>
    </source>
</evidence>
<keyword evidence="17" id="KW-1185">Reference proteome</keyword>
<dbReference type="InterPro" id="IPR013083">
    <property type="entry name" value="Znf_RING/FYVE/PHD"/>
</dbReference>
<dbReference type="GO" id="GO:0015935">
    <property type="term" value="C:small ribosomal subunit"/>
    <property type="evidence" value="ECO:0007669"/>
    <property type="project" value="InterPro"/>
</dbReference>
<evidence type="ECO:0000256" key="1">
    <source>
        <dbReference type="ARBA" id="ARBA00004514"/>
    </source>
</evidence>
<feature type="compositionally biased region" description="Basic residues" evidence="13">
    <location>
        <begin position="1"/>
        <end position="20"/>
    </location>
</feature>
<dbReference type="SUPFAM" id="SSF57850">
    <property type="entry name" value="RING/U-box"/>
    <property type="match status" value="1"/>
</dbReference>
<dbReference type="PROSITE" id="PS00518">
    <property type="entry name" value="ZF_RING_1"/>
    <property type="match status" value="1"/>
</dbReference>